<reference evidence="2 3" key="1">
    <citation type="journal article" date="2013" name="PLoS ONE">
        <title>Predicting the Proteins of Angomonas deanei, Strigomonas culicis and Their Respective Endosymbionts Reveals New Aspects of the Trypanosomatidae Family.</title>
        <authorList>
            <person name="Motta M.C."/>
            <person name="Martins A.C."/>
            <person name="de Souza S.S."/>
            <person name="Catta-Preta C.M."/>
            <person name="Silva R."/>
            <person name="Klein C.C."/>
            <person name="de Almeida L.G."/>
            <person name="de Lima Cunha O."/>
            <person name="Ciapina L.P."/>
            <person name="Brocchi M."/>
            <person name="Colabardini A.C."/>
            <person name="de Araujo Lima B."/>
            <person name="Machado C.R."/>
            <person name="de Almeida Soares C.M."/>
            <person name="Probst C.M."/>
            <person name="de Menezes C.B."/>
            <person name="Thompson C.E."/>
            <person name="Bartholomeu D.C."/>
            <person name="Gradia D.F."/>
            <person name="Pavoni D.P."/>
            <person name="Grisard E.C."/>
            <person name="Fantinatti-Garboggini F."/>
            <person name="Marchini F.K."/>
            <person name="Rodrigues-Luiz G.F."/>
            <person name="Wagner G."/>
            <person name="Goldman G.H."/>
            <person name="Fietto J.L."/>
            <person name="Elias M.C."/>
            <person name="Goldman M.H."/>
            <person name="Sagot M.F."/>
            <person name="Pereira M."/>
            <person name="Stoco P.H."/>
            <person name="de Mendonca-Neto R.P."/>
            <person name="Teixeira S.M."/>
            <person name="Maciel T.E."/>
            <person name="de Oliveira Mendes T.A."/>
            <person name="Urmenyi T.P."/>
            <person name="de Souza W."/>
            <person name="Schenkman S."/>
            <person name="de Vasconcelos A.T."/>
        </authorList>
    </citation>
    <scope>NUCLEOTIDE SEQUENCE [LARGE SCALE GENOMIC DNA]</scope>
</reference>
<name>S9UT90_9TRYP</name>
<keyword evidence="1" id="KW-0472">Membrane</keyword>
<gene>
    <name evidence="2" type="ORF">STCU_02982</name>
</gene>
<keyword evidence="3" id="KW-1185">Reference proteome</keyword>
<dbReference type="Proteomes" id="UP000015354">
    <property type="component" value="Unassembled WGS sequence"/>
</dbReference>
<feature type="transmembrane region" description="Helical" evidence="1">
    <location>
        <begin position="21"/>
        <end position="42"/>
    </location>
</feature>
<evidence type="ECO:0000313" key="2">
    <source>
        <dbReference type="EMBL" id="EPY32088.1"/>
    </source>
</evidence>
<feature type="transmembrane region" description="Helical" evidence="1">
    <location>
        <begin position="127"/>
        <end position="153"/>
    </location>
</feature>
<protein>
    <submittedName>
        <fullName evidence="2">Uncharacterized protein</fullName>
    </submittedName>
</protein>
<evidence type="ECO:0000313" key="3">
    <source>
        <dbReference type="Proteomes" id="UP000015354"/>
    </source>
</evidence>
<dbReference type="OrthoDB" id="242141at2759"/>
<keyword evidence="1" id="KW-0812">Transmembrane</keyword>
<dbReference type="AlphaFoldDB" id="S9UT90"/>
<evidence type="ECO:0000256" key="1">
    <source>
        <dbReference type="SAM" id="Phobius"/>
    </source>
</evidence>
<comment type="caution">
    <text evidence="2">The sequence shown here is derived from an EMBL/GenBank/DDBJ whole genome shotgun (WGS) entry which is preliminary data.</text>
</comment>
<keyword evidence="1" id="KW-1133">Transmembrane helix</keyword>
<organism evidence="2 3">
    <name type="scientific">Strigomonas culicis</name>
    <dbReference type="NCBI Taxonomy" id="28005"/>
    <lineage>
        <taxon>Eukaryota</taxon>
        <taxon>Discoba</taxon>
        <taxon>Euglenozoa</taxon>
        <taxon>Kinetoplastea</taxon>
        <taxon>Metakinetoplastina</taxon>
        <taxon>Trypanosomatida</taxon>
        <taxon>Trypanosomatidae</taxon>
        <taxon>Strigomonadinae</taxon>
        <taxon>Strigomonas</taxon>
    </lineage>
</organism>
<accession>S9UT90</accession>
<feature type="transmembrane region" description="Helical" evidence="1">
    <location>
        <begin position="95"/>
        <end position="121"/>
    </location>
</feature>
<proteinExistence type="predicted"/>
<sequence>MMRRLAVRKPLTGARPNMLTCIIILYGLNGIVNLVCFIIYISPWRNTGYMSNSFVNAYCVFFTVGLATTIFIGGPLIYWPYVYGSNMSPKARRNAACLGIVLNFIVHDFAMTYLEIYLVVVKGWTEIFLAISLFLTVLCFAIGFMTLWISYTWKLSKILQIRFGGAAGSHTLKVSKIAKADVDGQI</sequence>
<dbReference type="EMBL" id="ATMH01002982">
    <property type="protein sequence ID" value="EPY32088.1"/>
    <property type="molecule type" value="Genomic_DNA"/>
</dbReference>
<feature type="transmembrane region" description="Helical" evidence="1">
    <location>
        <begin position="54"/>
        <end position="83"/>
    </location>
</feature>